<dbReference type="EMBL" id="WUUU01000034">
    <property type="protein sequence ID" value="MXR20258.1"/>
    <property type="molecule type" value="Genomic_DNA"/>
</dbReference>
<dbReference type="InterPro" id="IPR003148">
    <property type="entry name" value="RCK_N"/>
</dbReference>
<dbReference type="Pfam" id="PF02254">
    <property type="entry name" value="TrkA_N"/>
    <property type="match status" value="1"/>
</dbReference>
<feature type="domain" description="RCK N-terminal" evidence="4">
    <location>
        <begin position="10"/>
        <end position="124"/>
    </location>
</feature>
<dbReference type="GO" id="GO:0006813">
    <property type="term" value="P:potassium ion transport"/>
    <property type="evidence" value="ECO:0007669"/>
    <property type="project" value="InterPro"/>
</dbReference>
<dbReference type="Proteomes" id="UP000471521">
    <property type="component" value="Unassembled WGS sequence"/>
</dbReference>
<feature type="region of interest" description="Disordered" evidence="3">
    <location>
        <begin position="31"/>
        <end position="55"/>
    </location>
</feature>
<dbReference type="SUPFAM" id="SSF51735">
    <property type="entry name" value="NAD(P)-binding Rossmann-fold domains"/>
    <property type="match status" value="1"/>
</dbReference>
<accession>A0A6B0SFA3</accession>
<keyword evidence="6" id="KW-1185">Reference proteome</keyword>
<proteinExistence type="predicted"/>
<organism evidence="5 6">
    <name type="scientific">Halobacterium bonnevillei</name>
    <dbReference type="NCBI Taxonomy" id="2692200"/>
    <lineage>
        <taxon>Archaea</taxon>
        <taxon>Methanobacteriati</taxon>
        <taxon>Methanobacteriota</taxon>
        <taxon>Stenosarchaea group</taxon>
        <taxon>Halobacteria</taxon>
        <taxon>Halobacteriales</taxon>
        <taxon>Halobacteriaceae</taxon>
        <taxon>Halobacterium</taxon>
    </lineage>
</organism>
<dbReference type="Gene3D" id="3.40.50.720">
    <property type="entry name" value="NAD(P)-binding Rossmann-like Domain"/>
    <property type="match status" value="1"/>
</dbReference>
<dbReference type="AlphaFoldDB" id="A0A6B0SFA3"/>
<dbReference type="PANTHER" id="PTHR43833">
    <property type="entry name" value="POTASSIUM CHANNEL PROTEIN 2-RELATED-RELATED"/>
    <property type="match status" value="1"/>
</dbReference>
<evidence type="ECO:0000313" key="6">
    <source>
        <dbReference type="Proteomes" id="UP000471521"/>
    </source>
</evidence>
<dbReference type="PANTHER" id="PTHR43833:SF5">
    <property type="entry name" value="TRK SYSTEM POTASSIUM UPTAKE PROTEIN TRKA"/>
    <property type="match status" value="1"/>
</dbReference>
<feature type="compositionally biased region" description="Polar residues" evidence="3">
    <location>
        <begin position="45"/>
        <end position="55"/>
    </location>
</feature>
<comment type="caution">
    <text evidence="5">The sequence shown here is derived from an EMBL/GenBank/DDBJ whole genome shotgun (WGS) entry which is preliminary data.</text>
</comment>
<keyword evidence="1" id="KW-0813">Transport</keyword>
<gene>
    <name evidence="5" type="ORF">GRX66_06440</name>
</gene>
<dbReference type="OrthoDB" id="257978at2157"/>
<evidence type="ECO:0000313" key="5">
    <source>
        <dbReference type="EMBL" id="MXR20258.1"/>
    </source>
</evidence>
<reference evidence="5 6" key="1">
    <citation type="submission" date="2019-12" db="EMBL/GenBank/DDBJ databases">
        <title>Isolation and characterization of three novel carbon monoxide-oxidizing members of Halobacteria from salione crusts and soils.</title>
        <authorList>
            <person name="Myers M.R."/>
            <person name="King G.M."/>
        </authorList>
    </citation>
    <scope>NUCLEOTIDE SEQUENCE [LARGE SCALE GENOMIC DNA]</scope>
    <source>
        <strain evidence="5 6">PCN9</strain>
    </source>
</reference>
<evidence type="ECO:0000259" key="4">
    <source>
        <dbReference type="Pfam" id="PF02254"/>
    </source>
</evidence>
<keyword evidence="2" id="KW-0406">Ion transport</keyword>
<evidence type="ECO:0000256" key="2">
    <source>
        <dbReference type="ARBA" id="ARBA00023065"/>
    </source>
</evidence>
<protein>
    <recommendedName>
        <fullName evidence="4">RCK N-terminal domain-containing protein</fullName>
    </recommendedName>
</protein>
<dbReference type="RefSeq" id="WP_159525812.1">
    <property type="nucleotide sequence ID" value="NZ_WUUU01000034.1"/>
</dbReference>
<evidence type="ECO:0000256" key="3">
    <source>
        <dbReference type="SAM" id="MobiDB-lite"/>
    </source>
</evidence>
<sequence length="141" mass="15012">MRQDAVERAFVVGGDHVGERVANRLAAAGESVTLVTRDPDEQGSSRDTTGHSPWAQSVELVDSIDGHSLESAGLGRASTVLALDGNDATNLLVAQLARSRFDVDRVLVRVNDPGREPAFEGVDVETFDTTGVLADAVIDQW</sequence>
<evidence type="ECO:0000256" key="1">
    <source>
        <dbReference type="ARBA" id="ARBA00022448"/>
    </source>
</evidence>
<dbReference type="InterPro" id="IPR050721">
    <property type="entry name" value="Trk_Ktr_HKT_K-transport"/>
</dbReference>
<name>A0A6B0SFA3_9EURY</name>
<dbReference type="InterPro" id="IPR036291">
    <property type="entry name" value="NAD(P)-bd_dom_sf"/>
</dbReference>